<evidence type="ECO:0000256" key="1">
    <source>
        <dbReference type="ARBA" id="ARBA00022801"/>
    </source>
</evidence>
<comment type="caution">
    <text evidence="3">The sequence shown here is derived from an EMBL/GenBank/DDBJ whole genome shotgun (WGS) entry which is preliminary data.</text>
</comment>
<dbReference type="InterPro" id="IPR008979">
    <property type="entry name" value="Galactose-bd-like_sf"/>
</dbReference>
<dbReference type="Gene3D" id="1.10.3020.10">
    <property type="entry name" value="alpha-amino acid ester hydrolase ( Helical cap domain)"/>
    <property type="match status" value="1"/>
</dbReference>
<feature type="domain" description="Xaa-Pro dipeptidyl-peptidase C-terminal" evidence="2">
    <location>
        <begin position="301"/>
        <end position="532"/>
    </location>
</feature>
<evidence type="ECO:0000313" key="4">
    <source>
        <dbReference type="Proteomes" id="UP001496627"/>
    </source>
</evidence>
<dbReference type="Pfam" id="PF08530">
    <property type="entry name" value="PepX_C"/>
    <property type="match status" value="1"/>
</dbReference>
<proteinExistence type="predicted"/>
<protein>
    <submittedName>
        <fullName evidence="3">CocE/NonD family hydrolase</fullName>
    </submittedName>
</protein>
<evidence type="ECO:0000259" key="2">
    <source>
        <dbReference type="SMART" id="SM00939"/>
    </source>
</evidence>
<gene>
    <name evidence="3" type="ORF">ABK249_23880</name>
</gene>
<dbReference type="NCBIfam" id="TIGR00976">
    <property type="entry name" value="CocE_NonD"/>
    <property type="match status" value="1"/>
</dbReference>
<evidence type="ECO:0000313" key="3">
    <source>
        <dbReference type="EMBL" id="MEQ1407969.1"/>
    </source>
</evidence>
<organism evidence="3 4">
    <name type="scientific">Neorhizobium phenanthreniclasticum</name>
    <dbReference type="NCBI Taxonomy" id="3157917"/>
    <lineage>
        <taxon>Bacteria</taxon>
        <taxon>Pseudomonadati</taxon>
        <taxon>Pseudomonadota</taxon>
        <taxon>Alphaproteobacteria</taxon>
        <taxon>Hyphomicrobiales</taxon>
        <taxon>Rhizobiaceae</taxon>
        <taxon>Rhizobium/Agrobacterium group</taxon>
        <taxon>Neorhizobium</taxon>
    </lineage>
</organism>
<dbReference type="Pfam" id="PF02129">
    <property type="entry name" value="Peptidase_S15"/>
    <property type="match status" value="1"/>
</dbReference>
<dbReference type="InterPro" id="IPR029058">
    <property type="entry name" value="AB_hydrolase_fold"/>
</dbReference>
<dbReference type="EMBL" id="JBEAAL010000022">
    <property type="protein sequence ID" value="MEQ1407969.1"/>
    <property type="molecule type" value="Genomic_DNA"/>
</dbReference>
<name>A0ABV0M7V0_9HYPH</name>
<dbReference type="SMART" id="SM00939">
    <property type="entry name" value="PepX_C"/>
    <property type="match status" value="1"/>
</dbReference>
<sequence>MHHRTPHDVIGPERAELVLRDGIVLVADIYRPANEGLYPVLLMRQPYGRAIASTVVLAHPCWYASHGYIVVIQDVRGCGDSGGDFEAFVNEMEDGAQSLDWAASLPGCSGKLGLYGFSYQAMTQYLALAGKGRRPDAIAPAMASWMPRDDWAYEGSAFRLGLNVSWAAQMAKLKAARNDDGETYSTIDGAADDLALRDLLIARPDLSHLGKWIEDDETYWSKISPGVLLRDNPLDIPAFHTGGWADFFLEGTWAADAAFRRKNPQTSHLVIGPWTHAPWNRMSGGTDMGPEAEFPVDRAQIAFFDFYLKGKGDRPATARLFDMGLRRWRTLPSLPPTADTAFFLASSGLAAAMISDGRLDTGPSSPAGDTFVHDPFRPTPLVGGHLGTPAGFADRSAFDNRADVAVYTTLPFDAATTFIGKAAAEIEIASRSLGCDVCATLSLVGPDGAAKVISTGYARIDDAHRALARISLRSICLSVPVGFRLRLSLQGAAAPAFEIHPGNGAFAPAPAIACRPIPISIHHGGAAGSRLIMPRVSDDVA</sequence>
<dbReference type="Gene3D" id="2.60.120.260">
    <property type="entry name" value="Galactose-binding domain-like"/>
    <property type="match status" value="1"/>
</dbReference>
<dbReference type="SUPFAM" id="SSF49785">
    <property type="entry name" value="Galactose-binding domain-like"/>
    <property type="match status" value="1"/>
</dbReference>
<dbReference type="Proteomes" id="UP001496627">
    <property type="component" value="Unassembled WGS sequence"/>
</dbReference>
<dbReference type="GO" id="GO:0016787">
    <property type="term" value="F:hydrolase activity"/>
    <property type="evidence" value="ECO:0007669"/>
    <property type="project" value="UniProtKB-KW"/>
</dbReference>
<reference evidence="3 4" key="1">
    <citation type="submission" date="2024-05" db="EMBL/GenBank/DDBJ databases">
        <title>Neorhizobium sp. Rsf11, a plant growth promoting and heavy metal resistant PAH-degrader.</title>
        <authorList>
            <person name="Golubev S.N."/>
            <person name="Muratova A.Y."/>
            <person name="Markelova M.I."/>
        </authorList>
    </citation>
    <scope>NUCLEOTIDE SEQUENCE [LARGE SCALE GENOMIC DNA]</scope>
    <source>
        <strain evidence="3 4">Rsf11</strain>
    </source>
</reference>
<dbReference type="SUPFAM" id="SSF53474">
    <property type="entry name" value="alpha/beta-Hydrolases"/>
    <property type="match status" value="1"/>
</dbReference>
<dbReference type="Gene3D" id="3.40.50.1820">
    <property type="entry name" value="alpha/beta hydrolase"/>
    <property type="match status" value="1"/>
</dbReference>
<dbReference type="InterPro" id="IPR000383">
    <property type="entry name" value="Xaa-Pro-like_dom"/>
</dbReference>
<dbReference type="InterPro" id="IPR005674">
    <property type="entry name" value="CocE/Ser_esterase"/>
</dbReference>
<dbReference type="InterPro" id="IPR013736">
    <property type="entry name" value="Xaa-Pro_dipept_C"/>
</dbReference>
<dbReference type="RefSeq" id="WP_348864229.1">
    <property type="nucleotide sequence ID" value="NZ_JBEAAL010000022.1"/>
</dbReference>
<keyword evidence="1 3" id="KW-0378">Hydrolase</keyword>
<keyword evidence="4" id="KW-1185">Reference proteome</keyword>
<accession>A0ABV0M7V0</accession>